<organism evidence="2 3">
    <name type="scientific">Comamonas jiangduensis</name>
    <dbReference type="NCBI Taxonomy" id="1194168"/>
    <lineage>
        <taxon>Bacteria</taxon>
        <taxon>Pseudomonadati</taxon>
        <taxon>Pseudomonadota</taxon>
        <taxon>Betaproteobacteria</taxon>
        <taxon>Burkholderiales</taxon>
        <taxon>Comamonadaceae</taxon>
        <taxon>Comamonas</taxon>
    </lineage>
</organism>
<dbReference type="NCBIfam" id="NF008665">
    <property type="entry name" value="PRK11667.1-3"/>
    <property type="match status" value="1"/>
</dbReference>
<evidence type="ECO:0000313" key="3">
    <source>
        <dbReference type="Proteomes" id="UP001567350"/>
    </source>
</evidence>
<gene>
    <name evidence="2" type="ORF">ACBP88_03155</name>
</gene>
<dbReference type="Proteomes" id="UP001567350">
    <property type="component" value="Unassembled WGS sequence"/>
</dbReference>
<evidence type="ECO:0000313" key="2">
    <source>
        <dbReference type="EMBL" id="MEZ2738466.1"/>
    </source>
</evidence>
<keyword evidence="3" id="KW-1185">Reference proteome</keyword>
<dbReference type="RefSeq" id="WP_370890577.1">
    <property type="nucleotide sequence ID" value="NZ_JBGJLR010000002.1"/>
</dbReference>
<evidence type="ECO:0000256" key="1">
    <source>
        <dbReference type="SAM" id="SignalP"/>
    </source>
</evidence>
<reference evidence="2 3" key="1">
    <citation type="submission" date="2024-08" db="EMBL/GenBank/DDBJ databases">
        <authorList>
            <person name="Feng Z."/>
            <person name="Ronholm J."/>
        </authorList>
    </citation>
    <scope>NUCLEOTIDE SEQUENCE [LARGE SCALE GENOMIC DNA]</scope>
    <source>
        <strain evidence="2 3">4-AB0-8</strain>
    </source>
</reference>
<sequence length="168" mass="16826">MKHWMSSIALGTALCAAAWAAQAASWGDTLRQQATQLGGSGTPAESSGSTSALGGLLGSGSGGAAGGLLSSLGVPASGSAGNAAGVITYCLKNNYLNPNKAEQVKAQLLGKLGMGTQQQQAPKDPGYLQGLGGMITGSYGQTFSMDKLQGDLKEKACDFVLDNAKSLL</sequence>
<feature type="chain" id="PRO_5047262452" evidence="1">
    <location>
        <begin position="24"/>
        <end position="168"/>
    </location>
</feature>
<protein>
    <submittedName>
        <fullName evidence="2">DUF2501 domain-containing protein</fullName>
    </submittedName>
</protein>
<dbReference type="InterPro" id="IPR019637">
    <property type="entry name" value="DUF2501"/>
</dbReference>
<feature type="signal peptide" evidence="1">
    <location>
        <begin position="1"/>
        <end position="23"/>
    </location>
</feature>
<dbReference type="EMBL" id="JBGJLR010000002">
    <property type="protein sequence ID" value="MEZ2738466.1"/>
    <property type="molecule type" value="Genomic_DNA"/>
</dbReference>
<keyword evidence="1" id="KW-0732">Signal</keyword>
<accession>A0ABV4I9P5</accession>
<name>A0ABV4I9P5_9BURK</name>
<proteinExistence type="predicted"/>
<comment type="caution">
    <text evidence="2">The sequence shown here is derived from an EMBL/GenBank/DDBJ whole genome shotgun (WGS) entry which is preliminary data.</text>
</comment>
<dbReference type="Pfam" id="PF10696">
    <property type="entry name" value="DUF2501"/>
    <property type="match status" value="1"/>
</dbReference>